<dbReference type="InterPro" id="IPR051470">
    <property type="entry name" value="Thiol:disulfide_interchange"/>
</dbReference>
<organism evidence="2">
    <name type="scientific">hydrothermal vent metagenome</name>
    <dbReference type="NCBI Taxonomy" id="652676"/>
    <lineage>
        <taxon>unclassified sequences</taxon>
        <taxon>metagenomes</taxon>
        <taxon>ecological metagenomes</taxon>
    </lineage>
</organism>
<dbReference type="Gene3D" id="3.40.30.10">
    <property type="entry name" value="Glutaredoxin"/>
    <property type="match status" value="1"/>
</dbReference>
<feature type="domain" description="Thioredoxin" evidence="1">
    <location>
        <begin position="99"/>
        <end position="243"/>
    </location>
</feature>
<dbReference type="SUPFAM" id="SSF52833">
    <property type="entry name" value="Thioredoxin-like"/>
    <property type="match status" value="1"/>
</dbReference>
<dbReference type="Pfam" id="PF13462">
    <property type="entry name" value="Thioredoxin_4"/>
    <property type="match status" value="1"/>
</dbReference>
<dbReference type="InterPro" id="IPR012336">
    <property type="entry name" value="Thioredoxin-like_fold"/>
</dbReference>
<dbReference type="AlphaFoldDB" id="A0A1W1C159"/>
<name>A0A1W1C159_9ZZZZ</name>
<proteinExistence type="predicted"/>
<sequence>MSLMLKLLTITLLLTSFSYAETTSEKLEEYLTNKYEDNENIKTITVKVEEVKKLEASKEWKAYVVGLEATLKNKPRELIKQKVIWFSNGSMITKELTNLSNGANYGDEVKPDIKASEYSKENLVYGNENAKHKVAIFSDPLCPFCKDFAPEALKYMKKYPKTFAVYYYHFPLLRIHPASAIITRAAVVAERAGIKDVSIKMYDIQVNAKEKDVEKILIAFNRVVGSHVTQKDIQDPSINAAINHDTQFATNLFVSGTPTIYFDSKVDKTRIKYKTAK</sequence>
<dbReference type="PANTHER" id="PTHR35272">
    <property type="entry name" value="THIOL:DISULFIDE INTERCHANGE PROTEIN DSBC-RELATED"/>
    <property type="match status" value="1"/>
</dbReference>
<accession>A0A1W1C159</accession>
<evidence type="ECO:0000313" key="2">
    <source>
        <dbReference type="EMBL" id="SFV59457.1"/>
    </source>
</evidence>
<protein>
    <submittedName>
        <fullName evidence="2">Secreted protein, suppressor for copper-sensitivity ScsC</fullName>
    </submittedName>
</protein>
<dbReference type="InterPro" id="IPR013766">
    <property type="entry name" value="Thioredoxin_domain"/>
</dbReference>
<gene>
    <name evidence="2" type="ORF">MNB_SM-4-1322</name>
</gene>
<dbReference type="PANTHER" id="PTHR35272:SF3">
    <property type="entry name" value="THIOL:DISULFIDE INTERCHANGE PROTEIN DSBC"/>
    <property type="match status" value="1"/>
</dbReference>
<dbReference type="InterPro" id="IPR036249">
    <property type="entry name" value="Thioredoxin-like_sf"/>
</dbReference>
<evidence type="ECO:0000259" key="1">
    <source>
        <dbReference type="PROSITE" id="PS51352"/>
    </source>
</evidence>
<reference evidence="2" key="1">
    <citation type="submission" date="2016-10" db="EMBL/GenBank/DDBJ databases">
        <authorList>
            <person name="de Groot N.N."/>
        </authorList>
    </citation>
    <scope>NUCLEOTIDE SEQUENCE</scope>
</reference>
<dbReference type="EMBL" id="FPHF01000050">
    <property type="protein sequence ID" value="SFV59457.1"/>
    <property type="molecule type" value="Genomic_DNA"/>
</dbReference>
<dbReference type="PROSITE" id="PS51352">
    <property type="entry name" value="THIOREDOXIN_2"/>
    <property type="match status" value="1"/>
</dbReference>